<dbReference type="GeneID" id="24874889"/>
<dbReference type="KEGG" id="tah:SU86_000665"/>
<keyword evidence="2" id="KW-1185">Reference proteome</keyword>
<dbReference type="RefSeq" id="WP_048187577.1">
    <property type="nucleotide sequence ID" value="NZ_CP011097.1"/>
</dbReference>
<proteinExistence type="predicted"/>
<protein>
    <submittedName>
        <fullName evidence="1">Uncharacterized protein</fullName>
    </submittedName>
</protein>
<dbReference type="EMBL" id="CP011097">
    <property type="protein sequence ID" value="AJZ75145.2"/>
    <property type="molecule type" value="Genomic_DNA"/>
</dbReference>
<dbReference type="AlphaFoldDB" id="A0A3G1B329"/>
<sequence>MVASSIFVNDSVQVLPNPYALTIKPRLEYSIYVTGIILEKLESERESIHGNNYKFYSQNDITDSADFVKQVESESSIIVAIEAIKIVKNALISVSQISKLTEIASLISLIRMVNSNIYGIIHTTRHDLVELSTSLGSIVMDSGCLLEATFDFKQTNSESKQILAELNLIAESKIRKQYPNLNS</sequence>
<dbReference type="OrthoDB" id="11853at2157"/>
<gene>
    <name evidence="1" type="ORF">SU86_000665</name>
</gene>
<accession>A0A3G1B329</accession>
<evidence type="ECO:0000313" key="2">
    <source>
        <dbReference type="Proteomes" id="UP000266745"/>
    </source>
</evidence>
<evidence type="ECO:0000313" key="1">
    <source>
        <dbReference type="EMBL" id="AJZ75145.2"/>
    </source>
</evidence>
<dbReference type="Proteomes" id="UP000266745">
    <property type="component" value="Chromosome"/>
</dbReference>
<dbReference type="STRING" id="1603555.SU86_000665"/>
<reference evidence="1 2" key="1">
    <citation type="journal article" date="2016" name="Sci. Rep.">
        <title>A novel ammonia-oxidizing archaeon from wastewater treatment plant: Its enrichment, physiological and genomic characteristics.</title>
        <authorList>
            <person name="Li Y."/>
            <person name="Ding K."/>
            <person name="Wen X."/>
            <person name="Zhang B."/>
            <person name="Shen B."/>
            <person name="Yang Y."/>
        </authorList>
    </citation>
    <scope>NUCLEOTIDE SEQUENCE [LARGE SCALE GENOMIC DNA]</scope>
    <source>
        <strain evidence="1 2">SAT1</strain>
    </source>
</reference>
<organism evidence="1 2">
    <name type="scientific">Candidatus Nitrosotenuis cloacae</name>
    <dbReference type="NCBI Taxonomy" id="1603555"/>
    <lineage>
        <taxon>Archaea</taxon>
        <taxon>Nitrososphaerota</taxon>
        <taxon>Candidatus Nitrosotenuis</taxon>
    </lineage>
</organism>
<name>A0A3G1B329_9ARCH</name>